<comment type="similarity">
    <text evidence="2">Belongs to the Mediator complex subunit 29 family.</text>
</comment>
<dbReference type="Bgee" id="FBgn0001276">
    <property type="expression patterns" value="Expressed in T neuron T5a (Drosophila) in embryonic/larval optic lobe (Drosophila) and 61 other cell types or tissues"/>
</dbReference>
<keyword evidence="6" id="KW-0804">Transcription</keyword>
<feature type="compositionally biased region" description="Low complexity" evidence="10">
    <location>
        <begin position="56"/>
        <end position="72"/>
    </location>
</feature>
<dbReference type="AlphaFoldDB" id="H0RNF2"/>
<evidence type="ECO:0000256" key="4">
    <source>
        <dbReference type="ARBA" id="ARBA00023015"/>
    </source>
</evidence>
<evidence type="ECO:0000256" key="5">
    <source>
        <dbReference type="ARBA" id="ARBA00023159"/>
    </source>
</evidence>
<evidence type="ECO:0000256" key="8">
    <source>
        <dbReference type="ARBA" id="ARBA00030916"/>
    </source>
</evidence>
<feature type="region of interest" description="Disordered" evidence="10">
    <location>
        <begin position="34"/>
        <end position="75"/>
    </location>
</feature>
<evidence type="ECO:0000256" key="10">
    <source>
        <dbReference type="SAM" id="MobiDB-lite"/>
    </source>
</evidence>
<protein>
    <recommendedName>
        <fullName evidence="3">Mediator of RNA polymerase II transcription subunit 29</fullName>
    </recommendedName>
    <alternativeName>
        <fullName evidence="9">Mediator complex subunit 29</fullName>
    </alternativeName>
    <alternativeName>
        <fullName evidence="8">Protein intersex</fullName>
    </alternativeName>
</protein>
<keyword evidence="7" id="KW-0539">Nucleus</keyword>
<dbReference type="Pfam" id="PF11568">
    <property type="entry name" value="Med29"/>
    <property type="match status" value="1"/>
</dbReference>
<feature type="non-terminal residue" evidence="11">
    <location>
        <position position="1"/>
    </location>
</feature>
<organism evidence="11">
    <name type="scientific">Drosophila melanogaster</name>
    <name type="common">Fruit fly</name>
    <dbReference type="NCBI Taxonomy" id="7227"/>
    <lineage>
        <taxon>Eukaryota</taxon>
        <taxon>Metazoa</taxon>
        <taxon>Ecdysozoa</taxon>
        <taxon>Arthropoda</taxon>
        <taxon>Hexapoda</taxon>
        <taxon>Insecta</taxon>
        <taxon>Pterygota</taxon>
        <taxon>Neoptera</taxon>
        <taxon>Endopterygota</taxon>
        <taxon>Diptera</taxon>
        <taxon>Brachycera</taxon>
        <taxon>Muscomorpha</taxon>
        <taxon>Ephydroidea</taxon>
        <taxon>Drosophilidae</taxon>
        <taxon>Drosophila</taxon>
        <taxon>Sophophora</taxon>
    </lineage>
</organism>
<keyword evidence="5" id="KW-0010">Activator</keyword>
<proteinExistence type="evidence at transcript level"/>
<evidence type="ECO:0000256" key="9">
    <source>
        <dbReference type="ARBA" id="ARBA00031963"/>
    </source>
</evidence>
<dbReference type="HOGENOM" id="CLU_101133_0_0_1"/>
<evidence type="ECO:0000256" key="6">
    <source>
        <dbReference type="ARBA" id="ARBA00023163"/>
    </source>
</evidence>
<dbReference type="PANTHER" id="PTHR28314">
    <property type="entry name" value="MEDIATOR OF RNA POLYMERASE II TRANSCRIPTION SUBUNIT 29"/>
    <property type="match status" value="1"/>
</dbReference>
<evidence type="ECO:0000256" key="7">
    <source>
        <dbReference type="ARBA" id="ARBA00023242"/>
    </source>
</evidence>
<evidence type="ECO:0000256" key="2">
    <source>
        <dbReference type="ARBA" id="ARBA00009851"/>
    </source>
</evidence>
<gene>
    <name evidence="11" type="primary">ix-RA</name>
</gene>
<sequence length="214" mass="24275">FFFTKRKQFAAVQYFSPPISIDFECQMNPNMNMMPMSGPQMMQVMQSSPSGPPGPVQHQQQQPPQPLQQQQQAEKLDNISRVKSLLGPLRESMFLTIRSSAFALQQNNLADNLKRDTGAHHVPRFDKHLEDFYACCDQIEIHLKTAMQCLQQQNSSNHYLPGPVTPMRMETFMPDNAGPISYPTYLNTVRVHIQSAKDIHDTLISAAQNISQAD</sequence>
<dbReference type="InterPro" id="IPR021018">
    <property type="entry name" value="Mediator_Med29_met"/>
</dbReference>
<name>H0RNF2_DROME</name>
<dbReference type="GO" id="GO:0016592">
    <property type="term" value="C:mediator complex"/>
    <property type="evidence" value="ECO:0007669"/>
    <property type="project" value="InterPro"/>
</dbReference>
<reference evidence="11" key="1">
    <citation type="submission" date="2011-12" db="EMBL/GenBank/DDBJ databases">
        <authorList>
            <person name="Carlson J."/>
            <person name="Booth B."/>
            <person name="Frise E."/>
            <person name="Park S."/>
            <person name="Wan K."/>
            <person name="Yu C."/>
            <person name="Celniker S."/>
        </authorList>
    </citation>
    <scope>NUCLEOTIDE SEQUENCE</scope>
</reference>
<dbReference type="PANTHER" id="PTHR28314:SF1">
    <property type="entry name" value="MEDIATOR OF RNA POLYMERASE II TRANSCRIPTION SUBUNIT 29"/>
    <property type="match status" value="1"/>
</dbReference>
<dbReference type="OrthoDB" id="6366949at2759"/>
<dbReference type="ExpressionAtlas" id="H0RNF2">
    <property type="expression patterns" value="baseline and differential"/>
</dbReference>
<keyword evidence="4" id="KW-0805">Transcription regulation</keyword>
<evidence type="ECO:0000313" key="11">
    <source>
        <dbReference type="EMBL" id="AEV23898.1"/>
    </source>
</evidence>
<dbReference type="VEuPathDB" id="VectorBase:FBgn0001276"/>
<dbReference type="EMBL" id="BT132874">
    <property type="protein sequence ID" value="AEV23898.1"/>
    <property type="molecule type" value="mRNA"/>
</dbReference>
<evidence type="ECO:0000256" key="3">
    <source>
        <dbReference type="ARBA" id="ARBA00019684"/>
    </source>
</evidence>
<comment type="subcellular location">
    <subcellularLocation>
        <location evidence="1">Nucleus</location>
    </subcellularLocation>
</comment>
<accession>H0RNF2</accession>
<feature type="compositionally biased region" description="Low complexity" evidence="10">
    <location>
        <begin position="34"/>
        <end position="49"/>
    </location>
</feature>
<evidence type="ECO:0000256" key="1">
    <source>
        <dbReference type="ARBA" id="ARBA00004123"/>
    </source>
</evidence>